<feature type="repeat" description="PPR" evidence="2">
    <location>
        <begin position="195"/>
        <end position="229"/>
    </location>
</feature>
<evidence type="ECO:0000313" key="4">
    <source>
        <dbReference type="EMBL" id="CAA2631148.1"/>
    </source>
</evidence>
<organism evidence="4">
    <name type="scientific">Spirodela intermedia</name>
    <name type="common">Intermediate duckweed</name>
    <dbReference type="NCBI Taxonomy" id="51605"/>
    <lineage>
        <taxon>Eukaryota</taxon>
        <taxon>Viridiplantae</taxon>
        <taxon>Streptophyta</taxon>
        <taxon>Embryophyta</taxon>
        <taxon>Tracheophyta</taxon>
        <taxon>Spermatophyta</taxon>
        <taxon>Magnoliopsida</taxon>
        <taxon>Liliopsida</taxon>
        <taxon>Araceae</taxon>
        <taxon>Lemnoideae</taxon>
        <taxon>Spirodela</taxon>
    </lineage>
</organism>
<feature type="repeat" description="PPR" evidence="2">
    <location>
        <begin position="344"/>
        <end position="378"/>
    </location>
</feature>
<evidence type="ECO:0000256" key="2">
    <source>
        <dbReference type="PROSITE-ProRule" id="PRU00708"/>
    </source>
</evidence>
<dbReference type="Pfam" id="PF13041">
    <property type="entry name" value="PPR_2"/>
    <property type="match status" value="3"/>
</dbReference>
<feature type="repeat" description="PPR" evidence="2">
    <location>
        <begin position="309"/>
        <end position="343"/>
    </location>
</feature>
<dbReference type="InterPro" id="IPR011990">
    <property type="entry name" value="TPR-like_helical_dom_sf"/>
</dbReference>
<feature type="repeat" description="PPR" evidence="2">
    <location>
        <begin position="503"/>
        <end position="537"/>
    </location>
</feature>
<dbReference type="InterPro" id="IPR002885">
    <property type="entry name" value="PPR_rpt"/>
</dbReference>
<feature type="repeat" description="PPR" evidence="2">
    <location>
        <begin position="538"/>
        <end position="572"/>
    </location>
</feature>
<dbReference type="PANTHER" id="PTHR47932">
    <property type="entry name" value="ATPASE EXPRESSION PROTEIN 3"/>
    <property type="match status" value="1"/>
</dbReference>
<accession>A0A7I8JKN3</accession>
<dbReference type="NCBIfam" id="TIGR00756">
    <property type="entry name" value="PPR"/>
    <property type="match status" value="7"/>
</dbReference>
<gene>
    <name evidence="4" type="ORF">SI7747_14016796</name>
</gene>
<dbReference type="Gene3D" id="1.25.40.10">
    <property type="entry name" value="Tetratricopeptide repeat domain"/>
    <property type="match status" value="5"/>
</dbReference>
<reference evidence="4 5" key="1">
    <citation type="submission" date="2019-12" db="EMBL/GenBank/DDBJ databases">
        <authorList>
            <person name="Scholz U."/>
            <person name="Mascher M."/>
            <person name="Fiebig A."/>
        </authorList>
    </citation>
    <scope>NUCLEOTIDE SEQUENCE</scope>
</reference>
<evidence type="ECO:0000256" key="1">
    <source>
        <dbReference type="ARBA" id="ARBA00022737"/>
    </source>
</evidence>
<feature type="region of interest" description="Disordered" evidence="3">
    <location>
        <begin position="1"/>
        <end position="66"/>
    </location>
</feature>
<feature type="repeat" description="PPR" evidence="2">
    <location>
        <begin position="379"/>
        <end position="413"/>
    </location>
</feature>
<dbReference type="GO" id="GO:0003729">
    <property type="term" value="F:mRNA binding"/>
    <property type="evidence" value="ECO:0007669"/>
    <property type="project" value="TreeGrafter"/>
</dbReference>
<dbReference type="PROSITE" id="PS51375">
    <property type="entry name" value="PPR"/>
    <property type="match status" value="7"/>
</dbReference>
<proteinExistence type="predicted"/>
<dbReference type="Pfam" id="PF01535">
    <property type="entry name" value="PPR"/>
    <property type="match status" value="3"/>
</dbReference>
<keyword evidence="5" id="KW-1185">Reference proteome</keyword>
<protein>
    <submittedName>
        <fullName evidence="4">Uncharacterized protein</fullName>
    </submittedName>
</protein>
<keyword evidence="1" id="KW-0677">Repeat</keyword>
<dbReference type="EMBL" id="CACRZD030000014">
    <property type="protein sequence ID" value="CAA6670391.1"/>
    <property type="molecule type" value="Genomic_DNA"/>
</dbReference>
<feature type="compositionally biased region" description="Low complexity" evidence="3">
    <location>
        <begin position="1"/>
        <end position="11"/>
    </location>
</feature>
<evidence type="ECO:0000313" key="5">
    <source>
        <dbReference type="Proteomes" id="UP001189122"/>
    </source>
</evidence>
<sequence length="651" mass="71672">MPPSAVASAPALPFPGPSSRLPPATSAGPGSRASREGTMFGGGGGEDDWAPRRHGHRRRPPGWCGAAASAGVPGPLGGHERAARCPVADRHARGAPRCHVPLHRRQQLLLLLLLLRRAAAAAAFSVPAVHGGIAIPGARLAALDRPAGLDARRRRVPPSVFAYNVVLRNALRAGQWALAAGLFGEMRTRHALAPDRYSYATLISALGKAGRLEAALSWLHRMERDGVRADLVLYSTLIELARKLGDHAKAAGLLQEARGLLAEMEEEEEAVRPDMVSYSTLLTAYVENRRYVEALSLFSHMRERRVPPDLTTCNIMIDVYGQLGMPREADRLFWSMRRLGVEPSVVSYNTLLRVYGEAELFGEAVHLFRLMQRKGAVQNVVTYNTMIAIYGRSLEHEKAGNLVQEMQRAGVQPNSIDRAAALFQKLRTSGVEIDPVLYQTMIAVYERAGLVAHARRLLSDLNDPDDEGKIPRETAVKILARADRVEEAARLFRRAVSAGSVKDITVFQCMMDLFARNRRHRSVVEVLENMRAAGYLPDSAMIGMALHAYGKLQEFTKAESLYREMQEEGCVLPDKVHFQMLSLLGARRDFARVESLLAELSSDPNVNKRELQMVAAGVYERGTGSTRRRESSRAMPEGARLNVIPHTPRAL</sequence>
<dbReference type="AlphaFoldDB" id="A0A7I8JKN3"/>
<name>A0A7I8JKN3_SPIIN</name>
<dbReference type="PANTHER" id="PTHR47932:SF25">
    <property type="entry name" value="OS01G0833000 PROTEIN"/>
    <property type="match status" value="1"/>
</dbReference>
<evidence type="ECO:0000256" key="3">
    <source>
        <dbReference type="SAM" id="MobiDB-lite"/>
    </source>
</evidence>
<dbReference type="EMBL" id="LR743601">
    <property type="protein sequence ID" value="CAA2631148.1"/>
    <property type="molecule type" value="Genomic_DNA"/>
</dbReference>
<dbReference type="Proteomes" id="UP001189122">
    <property type="component" value="Unassembled WGS sequence"/>
</dbReference>
<feature type="repeat" description="PPR" evidence="2">
    <location>
        <begin position="274"/>
        <end position="308"/>
    </location>
</feature>